<keyword evidence="4" id="KW-1185">Reference proteome</keyword>
<evidence type="ECO:0000256" key="1">
    <source>
        <dbReference type="SAM" id="MobiDB-lite"/>
    </source>
</evidence>
<evidence type="ECO:0000259" key="2">
    <source>
        <dbReference type="PROSITE" id="PS50931"/>
    </source>
</evidence>
<gene>
    <name evidence="3" type="ORF">G3256_02675</name>
</gene>
<dbReference type="InterPro" id="IPR036390">
    <property type="entry name" value="WH_DNA-bd_sf"/>
</dbReference>
<dbReference type="GO" id="GO:0003700">
    <property type="term" value="F:DNA-binding transcription factor activity"/>
    <property type="evidence" value="ECO:0007669"/>
    <property type="project" value="InterPro"/>
</dbReference>
<dbReference type="Gene3D" id="1.10.10.10">
    <property type="entry name" value="Winged helix-like DNA-binding domain superfamily/Winged helix DNA-binding domain"/>
    <property type="match status" value="1"/>
</dbReference>
<proteinExistence type="predicted"/>
<dbReference type="SUPFAM" id="SSF46785">
    <property type="entry name" value="Winged helix' DNA-binding domain"/>
    <property type="match status" value="1"/>
</dbReference>
<dbReference type="Proteomes" id="UP000503308">
    <property type="component" value="Chromosome"/>
</dbReference>
<accession>A0A858SQ80</accession>
<dbReference type="InterPro" id="IPR036388">
    <property type="entry name" value="WH-like_DNA-bd_sf"/>
</dbReference>
<dbReference type="EMBL" id="CP048788">
    <property type="protein sequence ID" value="QJF50147.1"/>
    <property type="molecule type" value="Genomic_DNA"/>
</dbReference>
<feature type="region of interest" description="Disordered" evidence="1">
    <location>
        <begin position="1"/>
        <end position="25"/>
    </location>
</feature>
<protein>
    <submittedName>
        <fullName evidence="3">LysR family transcriptional regulator</fullName>
    </submittedName>
</protein>
<sequence length="322" mass="36554">MIYLPSGAMNKVMPTDPPGKTPVKGTESHALLHEMIRSFTTLARTLNLSHAVRELGSTRQTLRRHISLLEELKGVELFVVKDRQYQLTDEGSRALPEALEILARGSSWLMGHISHYNGMQRVHAVLPGDVHFWLQQQPMGELWESKRSLLRECFRAWALAGGDLESEKMKHVRPYFMVYRNSPNGWICVEIGDLASYVSWYGWATARSSIGRALYGMPGGDEFAHLMVEPFEDAANHHNARLDHIHTQLQREQDGPKVPLNYRRLLLAGRFPDGSFALISVLDRCFDITIDDLGPDEIHAMPEDLVMPAHPVEALFEQPKRE</sequence>
<organism evidence="3 4">
    <name type="scientific">Roseobacter ponti</name>
    <dbReference type="NCBI Taxonomy" id="1891787"/>
    <lineage>
        <taxon>Bacteria</taxon>
        <taxon>Pseudomonadati</taxon>
        <taxon>Pseudomonadota</taxon>
        <taxon>Alphaproteobacteria</taxon>
        <taxon>Rhodobacterales</taxon>
        <taxon>Roseobacteraceae</taxon>
        <taxon>Roseobacter</taxon>
    </lineage>
</organism>
<name>A0A858SQ80_9RHOB</name>
<feature type="domain" description="HTH lysR-type" evidence="2">
    <location>
        <begin position="36"/>
        <end position="88"/>
    </location>
</feature>
<dbReference type="KEGG" id="rpon:G3256_02675"/>
<dbReference type="PROSITE" id="PS50931">
    <property type="entry name" value="HTH_LYSR"/>
    <property type="match status" value="1"/>
</dbReference>
<dbReference type="AlphaFoldDB" id="A0A858SQ80"/>
<dbReference type="Pfam" id="PF00126">
    <property type="entry name" value="HTH_1"/>
    <property type="match status" value="1"/>
</dbReference>
<reference evidence="3 4" key="1">
    <citation type="submission" date="2020-02" db="EMBL/GenBank/DDBJ databases">
        <title>Genome sequence of Roseobacter ponti.</title>
        <authorList>
            <person name="Hollensteiner J."/>
            <person name="Schneider D."/>
            <person name="Poehlein A."/>
            <person name="Daniel R."/>
        </authorList>
    </citation>
    <scope>NUCLEOTIDE SEQUENCE [LARGE SCALE GENOMIC DNA]</scope>
    <source>
        <strain evidence="3 4">DSM 106830</strain>
    </source>
</reference>
<evidence type="ECO:0000313" key="4">
    <source>
        <dbReference type="Proteomes" id="UP000503308"/>
    </source>
</evidence>
<dbReference type="InterPro" id="IPR000847">
    <property type="entry name" value="LysR_HTH_N"/>
</dbReference>
<evidence type="ECO:0000313" key="3">
    <source>
        <dbReference type="EMBL" id="QJF50147.1"/>
    </source>
</evidence>